<dbReference type="PANTHER" id="PTHR11715">
    <property type="entry name" value="GLYCINE CLEAVAGE SYSTEM H PROTEIN"/>
    <property type="match status" value="1"/>
</dbReference>
<dbReference type="Gene3D" id="2.40.50.100">
    <property type="match status" value="1"/>
</dbReference>
<dbReference type="OrthoDB" id="9796712at2"/>
<dbReference type="GO" id="GO:0019464">
    <property type="term" value="P:glycine decarboxylation via glycine cleavage system"/>
    <property type="evidence" value="ECO:0007669"/>
    <property type="project" value="UniProtKB-UniRule"/>
</dbReference>
<dbReference type="PANTHER" id="PTHR11715:SF3">
    <property type="entry name" value="GLYCINE CLEAVAGE SYSTEM H PROTEIN-RELATED"/>
    <property type="match status" value="1"/>
</dbReference>
<dbReference type="InterPro" id="IPR011053">
    <property type="entry name" value="Single_hybrid_motif"/>
</dbReference>
<comment type="cofactor">
    <cofactor evidence="3">
        <name>(R)-lipoate</name>
        <dbReference type="ChEBI" id="CHEBI:83088"/>
    </cofactor>
    <text evidence="3">Binds 1 lipoyl cofactor covalently.</text>
</comment>
<dbReference type="InterPro" id="IPR002930">
    <property type="entry name" value="GCV_H"/>
</dbReference>
<dbReference type="STRING" id="1006576.DTL3_0403"/>
<dbReference type="InterPro" id="IPR033753">
    <property type="entry name" value="GCV_H/Fam206"/>
</dbReference>
<evidence type="ECO:0000256" key="1">
    <source>
        <dbReference type="ARBA" id="ARBA00009249"/>
    </source>
</evidence>
<dbReference type="CDD" id="cd06848">
    <property type="entry name" value="GCS_H"/>
    <property type="match status" value="1"/>
</dbReference>
<organism evidence="6 7">
    <name type="scientific">Defluviitoga tunisiensis</name>
    <dbReference type="NCBI Taxonomy" id="1006576"/>
    <lineage>
        <taxon>Bacteria</taxon>
        <taxon>Thermotogati</taxon>
        <taxon>Thermotogota</taxon>
        <taxon>Thermotogae</taxon>
        <taxon>Petrotogales</taxon>
        <taxon>Petrotogaceae</taxon>
        <taxon>Defluviitoga</taxon>
    </lineage>
</organism>
<comment type="function">
    <text evidence="3">The glycine cleavage system catalyzes the degradation of glycine. The H protein shuttles the methylamine group of glycine from the P protein to the T protein.</text>
</comment>
<evidence type="ECO:0000313" key="6">
    <source>
        <dbReference type="EMBL" id="CEP77729.1"/>
    </source>
</evidence>
<comment type="similarity">
    <text evidence="1 3">Belongs to the GcvH family.</text>
</comment>
<dbReference type="HOGENOM" id="CLU_097408_2_2_0"/>
<accession>A0A0C7P154</accession>
<feature type="modified residue" description="N6-lipoyllysine" evidence="3 4">
    <location>
        <position position="58"/>
    </location>
</feature>
<dbReference type="KEGG" id="dtn:DTL3_0403"/>
<dbReference type="GO" id="GO:0009249">
    <property type="term" value="P:protein lipoylation"/>
    <property type="evidence" value="ECO:0007669"/>
    <property type="project" value="TreeGrafter"/>
</dbReference>
<dbReference type="AlphaFoldDB" id="A0A0C7P154"/>
<dbReference type="PROSITE" id="PS50968">
    <property type="entry name" value="BIOTINYL_LIPOYL"/>
    <property type="match status" value="1"/>
</dbReference>
<dbReference type="Pfam" id="PF01597">
    <property type="entry name" value="GCV_H"/>
    <property type="match status" value="1"/>
</dbReference>
<keyword evidence="7" id="KW-1185">Reference proteome</keyword>
<dbReference type="InterPro" id="IPR003016">
    <property type="entry name" value="2-oxoA_DH_lipoyl-BS"/>
</dbReference>
<evidence type="ECO:0000256" key="3">
    <source>
        <dbReference type="HAMAP-Rule" id="MF_00272"/>
    </source>
</evidence>
<dbReference type="HAMAP" id="MF_00272">
    <property type="entry name" value="GcvH"/>
    <property type="match status" value="1"/>
</dbReference>
<proteinExistence type="inferred from homology"/>
<dbReference type="Proteomes" id="UP000032809">
    <property type="component" value="Chromosome I"/>
</dbReference>
<dbReference type="NCBIfam" id="NF002270">
    <property type="entry name" value="PRK01202.1"/>
    <property type="match status" value="1"/>
</dbReference>
<evidence type="ECO:0000259" key="5">
    <source>
        <dbReference type="PROSITE" id="PS50968"/>
    </source>
</evidence>
<dbReference type="InterPro" id="IPR017453">
    <property type="entry name" value="GCV_H_sub"/>
</dbReference>
<dbReference type="PATRIC" id="fig|1006576.9.peg.397"/>
<keyword evidence="2 3" id="KW-0450">Lipoyl</keyword>
<gene>
    <name evidence="3 6" type="primary">gcvH</name>
    <name evidence="6" type="ORF">DTL3_0403</name>
</gene>
<name>A0A0C7P154_DEFTU</name>
<sequence length="116" mass="12785">MKKFTETHEYVIVNGNIAVVGISKKAADELGDVTYVELPQIGRTVKKGDILCTIESVKAAEDVYAPISGKIIEVNNDLEDSPEIINEDAEDKGWIAKIEISNPSEIEELLDEEPEI</sequence>
<dbReference type="RefSeq" id="WP_045087304.1">
    <property type="nucleotide sequence ID" value="NZ_LN824141.1"/>
</dbReference>
<evidence type="ECO:0000313" key="7">
    <source>
        <dbReference type="Proteomes" id="UP000032809"/>
    </source>
</evidence>
<dbReference type="GO" id="GO:0005960">
    <property type="term" value="C:glycine cleavage complex"/>
    <property type="evidence" value="ECO:0007669"/>
    <property type="project" value="InterPro"/>
</dbReference>
<evidence type="ECO:0000256" key="2">
    <source>
        <dbReference type="ARBA" id="ARBA00022823"/>
    </source>
</evidence>
<dbReference type="GO" id="GO:0005737">
    <property type="term" value="C:cytoplasm"/>
    <property type="evidence" value="ECO:0007669"/>
    <property type="project" value="TreeGrafter"/>
</dbReference>
<protein>
    <recommendedName>
        <fullName evidence="3">Glycine cleavage system H protein</fullName>
    </recommendedName>
</protein>
<dbReference type="PROSITE" id="PS00189">
    <property type="entry name" value="LIPOYL"/>
    <property type="match status" value="1"/>
</dbReference>
<comment type="subunit">
    <text evidence="3">The glycine cleavage system is composed of four proteins: P, T, L and H.</text>
</comment>
<dbReference type="InterPro" id="IPR000089">
    <property type="entry name" value="Biotin_lipoyl"/>
</dbReference>
<evidence type="ECO:0000256" key="4">
    <source>
        <dbReference type="PIRSR" id="PIRSR617453-50"/>
    </source>
</evidence>
<reference evidence="7" key="1">
    <citation type="submission" date="2014-11" db="EMBL/GenBank/DDBJ databases">
        <authorList>
            <person name="Wibberg D."/>
        </authorList>
    </citation>
    <scope>NUCLEOTIDE SEQUENCE [LARGE SCALE GENOMIC DNA]</scope>
    <source>
        <strain evidence="7">L3</strain>
    </source>
</reference>
<dbReference type="SUPFAM" id="SSF51230">
    <property type="entry name" value="Single hybrid motif"/>
    <property type="match status" value="1"/>
</dbReference>
<feature type="domain" description="Lipoyl-binding" evidence="5">
    <location>
        <begin position="17"/>
        <end position="99"/>
    </location>
</feature>
<dbReference type="NCBIfam" id="TIGR00527">
    <property type="entry name" value="gcvH"/>
    <property type="match status" value="1"/>
</dbReference>
<dbReference type="EMBL" id="LN824141">
    <property type="protein sequence ID" value="CEP77729.1"/>
    <property type="molecule type" value="Genomic_DNA"/>
</dbReference>